<reference evidence="8" key="1">
    <citation type="submission" date="2019-12" db="EMBL/GenBank/DDBJ databases">
        <authorList>
            <person name="Scholes J."/>
        </authorList>
    </citation>
    <scope>NUCLEOTIDE SEQUENCE</scope>
</reference>
<feature type="non-terminal residue" evidence="8">
    <location>
        <position position="172"/>
    </location>
</feature>
<feature type="transmembrane region" description="Helical" evidence="7">
    <location>
        <begin position="29"/>
        <end position="51"/>
    </location>
</feature>
<evidence type="ECO:0000313" key="9">
    <source>
        <dbReference type="Proteomes" id="UP001153555"/>
    </source>
</evidence>
<dbReference type="PANTHER" id="PTHR14233:SF18">
    <property type="entry name" value="OS05G0444300 PROTEIN"/>
    <property type="match status" value="1"/>
</dbReference>
<evidence type="ECO:0000256" key="3">
    <source>
        <dbReference type="ARBA" id="ARBA00022448"/>
    </source>
</evidence>
<dbReference type="EMBL" id="CACSLK010014096">
    <property type="protein sequence ID" value="CAA0816386.1"/>
    <property type="molecule type" value="Genomic_DNA"/>
</dbReference>
<evidence type="ECO:0000256" key="6">
    <source>
        <dbReference type="ARBA" id="ARBA00023136"/>
    </source>
</evidence>
<dbReference type="OrthoDB" id="429955at2759"/>
<comment type="similarity">
    <text evidence="2">Belongs to the SLC35F solute transporter family.</text>
</comment>
<dbReference type="PANTHER" id="PTHR14233">
    <property type="entry name" value="DUF914-RELATED"/>
    <property type="match status" value="1"/>
</dbReference>
<evidence type="ECO:0000256" key="4">
    <source>
        <dbReference type="ARBA" id="ARBA00022692"/>
    </source>
</evidence>
<feature type="transmembrane region" description="Helical" evidence="7">
    <location>
        <begin position="114"/>
        <end position="133"/>
    </location>
</feature>
<dbReference type="SUPFAM" id="SSF103481">
    <property type="entry name" value="Multidrug resistance efflux transporter EmrE"/>
    <property type="match status" value="1"/>
</dbReference>
<protein>
    <submittedName>
        <fullName evidence="8">Uncharacterized protein</fullName>
    </submittedName>
</protein>
<evidence type="ECO:0000256" key="1">
    <source>
        <dbReference type="ARBA" id="ARBA00004141"/>
    </source>
</evidence>
<keyword evidence="6 7" id="KW-0472">Membrane</keyword>
<dbReference type="GO" id="GO:0016020">
    <property type="term" value="C:membrane"/>
    <property type="evidence" value="ECO:0007669"/>
    <property type="project" value="UniProtKB-SubCell"/>
</dbReference>
<keyword evidence="4 7" id="KW-0812">Transmembrane</keyword>
<comment type="caution">
    <text evidence="8">The sequence shown here is derived from an EMBL/GenBank/DDBJ whole genome shotgun (WGS) entry which is preliminary data.</text>
</comment>
<dbReference type="Proteomes" id="UP001153555">
    <property type="component" value="Unassembled WGS sequence"/>
</dbReference>
<dbReference type="InterPro" id="IPR052221">
    <property type="entry name" value="SLC35F_Transporter"/>
</dbReference>
<evidence type="ECO:0000256" key="2">
    <source>
        <dbReference type="ARBA" id="ARBA00007863"/>
    </source>
</evidence>
<gene>
    <name evidence="8" type="ORF">SHERM_16252</name>
</gene>
<organism evidence="8 9">
    <name type="scientific">Striga hermonthica</name>
    <name type="common">Purple witchweed</name>
    <name type="synonym">Buchnera hermonthica</name>
    <dbReference type="NCBI Taxonomy" id="68872"/>
    <lineage>
        <taxon>Eukaryota</taxon>
        <taxon>Viridiplantae</taxon>
        <taxon>Streptophyta</taxon>
        <taxon>Embryophyta</taxon>
        <taxon>Tracheophyta</taxon>
        <taxon>Spermatophyta</taxon>
        <taxon>Magnoliopsida</taxon>
        <taxon>eudicotyledons</taxon>
        <taxon>Gunneridae</taxon>
        <taxon>Pentapetalae</taxon>
        <taxon>asterids</taxon>
        <taxon>lamiids</taxon>
        <taxon>Lamiales</taxon>
        <taxon>Orobanchaceae</taxon>
        <taxon>Buchnereae</taxon>
        <taxon>Striga</taxon>
    </lineage>
</organism>
<evidence type="ECO:0000256" key="5">
    <source>
        <dbReference type="ARBA" id="ARBA00022989"/>
    </source>
</evidence>
<accession>A0A9N7MXE0</accession>
<feature type="transmembrane region" description="Helical" evidence="7">
    <location>
        <begin position="58"/>
        <end position="78"/>
    </location>
</feature>
<evidence type="ECO:0000313" key="8">
    <source>
        <dbReference type="EMBL" id="CAA0816386.1"/>
    </source>
</evidence>
<evidence type="ECO:0000256" key="7">
    <source>
        <dbReference type="SAM" id="Phobius"/>
    </source>
</evidence>
<dbReference type="InterPro" id="IPR037185">
    <property type="entry name" value="EmrE-like"/>
</dbReference>
<feature type="transmembrane region" description="Helical" evidence="7">
    <location>
        <begin position="145"/>
        <end position="167"/>
    </location>
</feature>
<feature type="transmembrane region" description="Helical" evidence="7">
    <location>
        <begin position="84"/>
        <end position="102"/>
    </location>
</feature>
<feature type="non-terminal residue" evidence="8">
    <location>
        <position position="1"/>
    </location>
</feature>
<name>A0A9N7MXE0_STRHE</name>
<dbReference type="InterPro" id="IPR009262">
    <property type="entry name" value="SLC35_F1/F2/F6"/>
</dbReference>
<dbReference type="GO" id="GO:0022857">
    <property type="term" value="F:transmembrane transporter activity"/>
    <property type="evidence" value="ECO:0007669"/>
    <property type="project" value="InterPro"/>
</dbReference>
<sequence>VSWYWYVLLALVEVHGNYFVNKAFQFTSITSVAILDCWTITWAIILTWIFLGTKYSAWQFFGAAVCLTGLCLVLLSYARSSGGGGGVCCFTNVSFLFDRYIQEFCAKKNDLTEVIAMIGLFSMLVSASEIPVLERKALMSNNWSAGLTYAGYAMSSFLFYTLAPLVLKASSN</sequence>
<keyword evidence="9" id="KW-1185">Reference proteome</keyword>
<dbReference type="Pfam" id="PF06027">
    <property type="entry name" value="SLC35F"/>
    <property type="match status" value="1"/>
</dbReference>
<comment type="subcellular location">
    <subcellularLocation>
        <location evidence="1">Membrane</location>
        <topology evidence="1">Multi-pass membrane protein</topology>
    </subcellularLocation>
</comment>
<keyword evidence="3" id="KW-0813">Transport</keyword>
<proteinExistence type="inferred from homology"/>
<keyword evidence="5 7" id="KW-1133">Transmembrane helix</keyword>
<dbReference type="AlphaFoldDB" id="A0A9N7MXE0"/>